<dbReference type="GO" id="GO:1904680">
    <property type="term" value="F:peptide transmembrane transporter activity"/>
    <property type="evidence" value="ECO:0007669"/>
    <property type="project" value="TreeGrafter"/>
</dbReference>
<keyword evidence="4 5" id="KW-0732">Signal</keyword>
<name>A0A3E0AHZ3_9CHLR</name>
<protein>
    <submittedName>
        <fullName evidence="7">ABC-type oligopeptide transport system substrate-binding subunit</fullName>
    </submittedName>
</protein>
<dbReference type="GO" id="GO:0015833">
    <property type="term" value="P:peptide transport"/>
    <property type="evidence" value="ECO:0007669"/>
    <property type="project" value="TreeGrafter"/>
</dbReference>
<evidence type="ECO:0000313" key="7">
    <source>
        <dbReference type="EMBL" id="REG11289.1"/>
    </source>
</evidence>
<evidence type="ECO:0000256" key="5">
    <source>
        <dbReference type="SAM" id="SignalP"/>
    </source>
</evidence>
<evidence type="ECO:0000259" key="6">
    <source>
        <dbReference type="Pfam" id="PF00496"/>
    </source>
</evidence>
<dbReference type="SUPFAM" id="SSF53850">
    <property type="entry name" value="Periplasmic binding protein-like II"/>
    <property type="match status" value="1"/>
</dbReference>
<dbReference type="AlphaFoldDB" id="A0A3E0AHZ3"/>
<dbReference type="Proteomes" id="UP000256388">
    <property type="component" value="Unassembled WGS sequence"/>
</dbReference>
<evidence type="ECO:0000313" key="8">
    <source>
        <dbReference type="Proteomes" id="UP000256388"/>
    </source>
</evidence>
<dbReference type="EMBL" id="QUMS01000001">
    <property type="protein sequence ID" value="REG11289.1"/>
    <property type="molecule type" value="Genomic_DNA"/>
</dbReference>
<evidence type="ECO:0000256" key="1">
    <source>
        <dbReference type="ARBA" id="ARBA00004196"/>
    </source>
</evidence>
<dbReference type="InterPro" id="IPR000914">
    <property type="entry name" value="SBP_5_dom"/>
</dbReference>
<feature type="chain" id="PRO_5017687619" evidence="5">
    <location>
        <begin position="30"/>
        <end position="579"/>
    </location>
</feature>
<dbReference type="PIRSF" id="PIRSF002741">
    <property type="entry name" value="MppA"/>
    <property type="match status" value="1"/>
</dbReference>
<sequence>MKKTGKILITLLQAALLINLSGCLPMSEAQINAKAQTIYQNLKEPVPAEEIEIQRELADEQVLRLSIRDIRYVDTNRMSVNDLTFMDQVFPGLTRKDPKSGEYLGALAKSWKVSKDLQTWTFELQPDIPWVIRNPETGEIAELHDENGDVEMVTAADVRAGLLNILNPENGSFQSYYLNTIVNAVEYASGEAQPEDVGIEAPSDTKLVIHTNQPNPYLDAIAALPIFSAIPNWTEPFILKEETVDVMLYYGPYVVTQYFSEAAIQLVSNPFWPGTEGLGKPVLTEIDYDLRNTVFPTDLYASGELDLVKSNYYEYDSIRQGSGLEEDAVTSPGSCGYYLFFKQIDSGLAASAETRRMITSAINKENLNKSLFYGTAQTLNHYVPAGVRGALPQDDDLGIAYDPEKAAEYFAALVAEEPLIEPLQIFTMDVSKNTAILETIAADLMNANVPVEVIVGEDWNEFADLLEEDDTSYNLLLTEYCMSYDDAQTLWDAWLDGSFTTKSENWQSEAFFKLMDASLKEGKTEKRAAKYAEMEAIAVVDDVVVIPLLWESDYWLRRPTVDGPLQMLTPHFEDWAIVK</sequence>
<proteinExistence type="inferred from homology"/>
<reference evidence="7 8" key="1">
    <citation type="submission" date="2018-08" db="EMBL/GenBank/DDBJ databases">
        <title>Genomic Encyclopedia of Type Strains, Phase IV (KMG-IV): sequencing the most valuable type-strain genomes for metagenomic binning, comparative biology and taxonomic classification.</title>
        <authorList>
            <person name="Goeker M."/>
        </authorList>
    </citation>
    <scope>NUCLEOTIDE SEQUENCE [LARGE SCALE GENOMIC DNA]</scope>
    <source>
        <strain evidence="7 8">DSM 23923</strain>
    </source>
</reference>
<feature type="domain" description="Solute-binding protein family 5" evidence="6">
    <location>
        <begin position="105"/>
        <end position="498"/>
    </location>
</feature>
<gene>
    <name evidence="7" type="ORF">DFR64_1167</name>
</gene>
<feature type="signal peptide" evidence="5">
    <location>
        <begin position="1"/>
        <end position="29"/>
    </location>
</feature>
<comment type="caution">
    <text evidence="7">The sequence shown here is derived from an EMBL/GenBank/DDBJ whole genome shotgun (WGS) entry which is preliminary data.</text>
</comment>
<dbReference type="Gene3D" id="3.40.190.10">
    <property type="entry name" value="Periplasmic binding protein-like II"/>
    <property type="match status" value="1"/>
</dbReference>
<dbReference type="InterPro" id="IPR039424">
    <property type="entry name" value="SBP_5"/>
</dbReference>
<dbReference type="PANTHER" id="PTHR30290:SF10">
    <property type="entry name" value="PERIPLASMIC OLIGOPEPTIDE-BINDING PROTEIN-RELATED"/>
    <property type="match status" value="1"/>
</dbReference>
<dbReference type="InterPro" id="IPR030678">
    <property type="entry name" value="Peptide/Ni-bd"/>
</dbReference>
<dbReference type="Gene3D" id="3.10.105.10">
    <property type="entry name" value="Dipeptide-binding Protein, Domain 3"/>
    <property type="match status" value="1"/>
</dbReference>
<comment type="subcellular location">
    <subcellularLocation>
        <location evidence="1">Cell envelope</location>
    </subcellularLocation>
</comment>
<dbReference type="PANTHER" id="PTHR30290">
    <property type="entry name" value="PERIPLASMIC BINDING COMPONENT OF ABC TRANSPORTER"/>
    <property type="match status" value="1"/>
</dbReference>
<keyword evidence="8" id="KW-1185">Reference proteome</keyword>
<keyword evidence="3" id="KW-0813">Transport</keyword>
<evidence type="ECO:0000256" key="4">
    <source>
        <dbReference type="ARBA" id="ARBA00022729"/>
    </source>
</evidence>
<dbReference type="GO" id="GO:0043190">
    <property type="term" value="C:ATP-binding cassette (ABC) transporter complex"/>
    <property type="evidence" value="ECO:0007669"/>
    <property type="project" value="InterPro"/>
</dbReference>
<accession>A0A3E0AHZ3</accession>
<dbReference type="Pfam" id="PF00496">
    <property type="entry name" value="SBP_bac_5"/>
    <property type="match status" value="1"/>
</dbReference>
<dbReference type="GO" id="GO:0042597">
    <property type="term" value="C:periplasmic space"/>
    <property type="evidence" value="ECO:0007669"/>
    <property type="project" value="UniProtKB-ARBA"/>
</dbReference>
<comment type="similarity">
    <text evidence="2">Belongs to the bacterial solute-binding protein 5 family.</text>
</comment>
<organism evidence="7 8">
    <name type="scientific">Pelolinea submarina</name>
    <dbReference type="NCBI Taxonomy" id="913107"/>
    <lineage>
        <taxon>Bacteria</taxon>
        <taxon>Bacillati</taxon>
        <taxon>Chloroflexota</taxon>
        <taxon>Anaerolineae</taxon>
        <taxon>Anaerolineales</taxon>
        <taxon>Anaerolineaceae</taxon>
        <taxon>Pelolinea</taxon>
    </lineage>
</organism>
<dbReference type="GO" id="GO:0030313">
    <property type="term" value="C:cell envelope"/>
    <property type="evidence" value="ECO:0007669"/>
    <property type="project" value="UniProtKB-SubCell"/>
</dbReference>
<dbReference type="OrthoDB" id="9783874at2"/>
<dbReference type="RefSeq" id="WP_158675023.1">
    <property type="nucleotide sequence ID" value="NZ_AP018437.1"/>
</dbReference>
<evidence type="ECO:0000256" key="3">
    <source>
        <dbReference type="ARBA" id="ARBA00022448"/>
    </source>
</evidence>
<dbReference type="Gene3D" id="3.90.76.10">
    <property type="entry name" value="Dipeptide-binding Protein, Domain 1"/>
    <property type="match status" value="1"/>
</dbReference>
<evidence type="ECO:0000256" key="2">
    <source>
        <dbReference type="ARBA" id="ARBA00005695"/>
    </source>
</evidence>